<protein>
    <recommendedName>
        <fullName evidence="4">Phage protein</fullName>
    </recommendedName>
</protein>
<dbReference type="EMBL" id="JBHUEM010000055">
    <property type="protein sequence ID" value="MFD1739567.1"/>
    <property type="molecule type" value="Genomic_DNA"/>
</dbReference>
<keyword evidence="3" id="KW-1185">Reference proteome</keyword>
<name>A0ABW4LWT0_9BACI</name>
<dbReference type="Proteomes" id="UP001597214">
    <property type="component" value="Unassembled WGS sequence"/>
</dbReference>
<accession>A0ABW4LWT0</accession>
<feature type="region of interest" description="Disordered" evidence="1">
    <location>
        <begin position="1"/>
        <end position="23"/>
    </location>
</feature>
<evidence type="ECO:0000313" key="3">
    <source>
        <dbReference type="Proteomes" id="UP001597214"/>
    </source>
</evidence>
<evidence type="ECO:0000313" key="2">
    <source>
        <dbReference type="EMBL" id="MFD1739567.1"/>
    </source>
</evidence>
<organism evidence="2 3">
    <name type="scientific">Bacillus salitolerans</name>
    <dbReference type="NCBI Taxonomy" id="1437434"/>
    <lineage>
        <taxon>Bacteria</taxon>
        <taxon>Bacillati</taxon>
        <taxon>Bacillota</taxon>
        <taxon>Bacilli</taxon>
        <taxon>Bacillales</taxon>
        <taxon>Bacillaceae</taxon>
        <taxon>Bacillus</taxon>
    </lineage>
</organism>
<evidence type="ECO:0000256" key="1">
    <source>
        <dbReference type="SAM" id="MobiDB-lite"/>
    </source>
</evidence>
<comment type="caution">
    <text evidence="2">The sequence shown here is derived from an EMBL/GenBank/DDBJ whole genome shotgun (WGS) entry which is preliminary data.</text>
</comment>
<dbReference type="RefSeq" id="WP_377930806.1">
    <property type="nucleotide sequence ID" value="NZ_JBHUEM010000055.1"/>
</dbReference>
<evidence type="ECO:0008006" key="4">
    <source>
        <dbReference type="Google" id="ProtNLM"/>
    </source>
</evidence>
<reference evidence="3" key="1">
    <citation type="journal article" date="2019" name="Int. J. Syst. Evol. Microbiol.">
        <title>The Global Catalogue of Microorganisms (GCM) 10K type strain sequencing project: providing services to taxonomists for standard genome sequencing and annotation.</title>
        <authorList>
            <consortium name="The Broad Institute Genomics Platform"/>
            <consortium name="The Broad Institute Genome Sequencing Center for Infectious Disease"/>
            <person name="Wu L."/>
            <person name="Ma J."/>
        </authorList>
    </citation>
    <scope>NUCLEOTIDE SEQUENCE [LARGE SCALE GENOMIC DNA]</scope>
    <source>
        <strain evidence="3">CCUG 49339</strain>
    </source>
</reference>
<proteinExistence type="predicted"/>
<feature type="compositionally biased region" description="Basic and acidic residues" evidence="1">
    <location>
        <begin position="69"/>
        <end position="93"/>
    </location>
</feature>
<feature type="region of interest" description="Disordered" evidence="1">
    <location>
        <begin position="66"/>
        <end position="93"/>
    </location>
</feature>
<gene>
    <name evidence="2" type="ORF">ACFSCX_24090</name>
</gene>
<sequence length="93" mass="11278">MGNQWDDSYERYGNGYNRTRRNPSYTNSCRVCQQKFKTTESGKTICQTCEEARQLANERFAKMNLSTSEYEKQKMQKQRERDERERAKREFGW</sequence>